<name>A0AAV8V4Z4_9CUCU</name>
<keyword evidence="2" id="KW-1185">Reference proteome</keyword>
<reference evidence="1 2" key="1">
    <citation type="journal article" date="2023" name="Insect Mol. Biol.">
        <title>Genome sequencing provides insights into the evolution of gene families encoding plant cell wall-degrading enzymes in longhorned beetles.</title>
        <authorList>
            <person name="Shin N.R."/>
            <person name="Okamura Y."/>
            <person name="Kirsch R."/>
            <person name="Pauchet Y."/>
        </authorList>
    </citation>
    <scope>NUCLEOTIDE SEQUENCE [LARGE SCALE GENOMIC DNA]</scope>
    <source>
        <strain evidence="1">EAD_L_NR</strain>
    </source>
</reference>
<accession>A0AAV8V4Z4</accession>
<organism evidence="1 2">
    <name type="scientific">Exocentrus adspersus</name>
    <dbReference type="NCBI Taxonomy" id="1586481"/>
    <lineage>
        <taxon>Eukaryota</taxon>
        <taxon>Metazoa</taxon>
        <taxon>Ecdysozoa</taxon>
        <taxon>Arthropoda</taxon>
        <taxon>Hexapoda</taxon>
        <taxon>Insecta</taxon>
        <taxon>Pterygota</taxon>
        <taxon>Neoptera</taxon>
        <taxon>Endopterygota</taxon>
        <taxon>Coleoptera</taxon>
        <taxon>Polyphaga</taxon>
        <taxon>Cucujiformia</taxon>
        <taxon>Chrysomeloidea</taxon>
        <taxon>Cerambycidae</taxon>
        <taxon>Lamiinae</taxon>
        <taxon>Acanthocinini</taxon>
        <taxon>Exocentrus</taxon>
    </lineage>
</organism>
<gene>
    <name evidence="1" type="ORF">NQ315_004533</name>
</gene>
<protein>
    <submittedName>
        <fullName evidence="1">Uncharacterized protein</fullName>
    </submittedName>
</protein>
<proteinExistence type="predicted"/>
<dbReference type="Proteomes" id="UP001159042">
    <property type="component" value="Unassembled WGS sequence"/>
</dbReference>
<evidence type="ECO:0000313" key="1">
    <source>
        <dbReference type="EMBL" id="KAJ8909280.1"/>
    </source>
</evidence>
<feature type="non-terminal residue" evidence="1">
    <location>
        <position position="107"/>
    </location>
</feature>
<evidence type="ECO:0000313" key="2">
    <source>
        <dbReference type="Proteomes" id="UP001159042"/>
    </source>
</evidence>
<sequence>MDMAGKEHKDYHWCVVPMCLNTSKSSPHKLFISVPKLQYDMANYMEHRLIGVKKVIMKKNCVPTRCQCQPDRIKRTASTVLRPGFVKKQRLDLVKEMEQTLHQNVTS</sequence>
<comment type="caution">
    <text evidence="1">The sequence shown here is derived from an EMBL/GenBank/DDBJ whole genome shotgun (WGS) entry which is preliminary data.</text>
</comment>
<dbReference type="AlphaFoldDB" id="A0AAV8V4Z4"/>
<dbReference type="EMBL" id="JANEYG010000696">
    <property type="protein sequence ID" value="KAJ8909280.1"/>
    <property type="molecule type" value="Genomic_DNA"/>
</dbReference>